<gene>
    <name evidence="1" type="ORF">PPENT_87.1.T0010329</name>
</gene>
<evidence type="ECO:0000313" key="2">
    <source>
        <dbReference type="Proteomes" id="UP000689195"/>
    </source>
</evidence>
<comment type="caution">
    <text evidence="1">The sequence shown here is derived from an EMBL/GenBank/DDBJ whole genome shotgun (WGS) entry which is preliminary data.</text>
</comment>
<dbReference type="EMBL" id="CAJJDO010000001">
    <property type="protein sequence ID" value="CAD8131874.1"/>
    <property type="molecule type" value="Genomic_DNA"/>
</dbReference>
<name>A0A8S1RZJ1_9CILI</name>
<accession>A0A8S1RZJ1</accession>
<sequence>MPFRRGLFHSHTFEFWCFNLYKCLSNNLQAALNVFSKKKWFKKHVNVQNTNIASFNSLKSIHLFVFMKRIKCQTPWSRKRIQELKRIIILQQHYILTNEMIPSQFLMLILKI</sequence>
<evidence type="ECO:0000313" key="1">
    <source>
        <dbReference type="EMBL" id="CAD8131874.1"/>
    </source>
</evidence>
<dbReference type="Proteomes" id="UP000689195">
    <property type="component" value="Unassembled WGS sequence"/>
</dbReference>
<dbReference type="AlphaFoldDB" id="A0A8S1RZJ1"/>
<reference evidence="1" key="1">
    <citation type="submission" date="2021-01" db="EMBL/GenBank/DDBJ databases">
        <authorList>
            <consortium name="Genoscope - CEA"/>
            <person name="William W."/>
        </authorList>
    </citation>
    <scope>NUCLEOTIDE SEQUENCE</scope>
</reference>
<protein>
    <submittedName>
        <fullName evidence="1">Uncharacterized protein</fullName>
    </submittedName>
</protein>
<organism evidence="1 2">
    <name type="scientific">Paramecium pentaurelia</name>
    <dbReference type="NCBI Taxonomy" id="43138"/>
    <lineage>
        <taxon>Eukaryota</taxon>
        <taxon>Sar</taxon>
        <taxon>Alveolata</taxon>
        <taxon>Ciliophora</taxon>
        <taxon>Intramacronucleata</taxon>
        <taxon>Oligohymenophorea</taxon>
        <taxon>Peniculida</taxon>
        <taxon>Parameciidae</taxon>
        <taxon>Paramecium</taxon>
    </lineage>
</organism>
<proteinExistence type="predicted"/>
<keyword evidence="2" id="KW-1185">Reference proteome</keyword>